<evidence type="ECO:0000313" key="2">
    <source>
        <dbReference type="EMBL" id="KAK1769067.1"/>
    </source>
</evidence>
<keyword evidence="3" id="KW-1185">Reference proteome</keyword>
<dbReference type="RefSeq" id="XP_060285280.1">
    <property type="nucleotide sequence ID" value="XM_060425971.1"/>
</dbReference>
<dbReference type="Proteomes" id="UP001244011">
    <property type="component" value="Unassembled WGS sequence"/>
</dbReference>
<reference evidence="2" key="1">
    <citation type="submission" date="2023-06" db="EMBL/GenBank/DDBJ databases">
        <title>Genome-scale phylogeny and comparative genomics of the fungal order Sordariales.</title>
        <authorList>
            <consortium name="Lawrence Berkeley National Laboratory"/>
            <person name="Hensen N."/>
            <person name="Bonometti L."/>
            <person name="Westerberg I."/>
            <person name="Brannstrom I.O."/>
            <person name="Guillou S."/>
            <person name="Cros-Aarteil S."/>
            <person name="Calhoun S."/>
            <person name="Haridas S."/>
            <person name="Kuo A."/>
            <person name="Mondo S."/>
            <person name="Pangilinan J."/>
            <person name="Riley R."/>
            <person name="Labutti K."/>
            <person name="Andreopoulos B."/>
            <person name="Lipzen A."/>
            <person name="Chen C."/>
            <person name="Yanf M."/>
            <person name="Daum C."/>
            <person name="Ng V."/>
            <person name="Clum A."/>
            <person name="Steindorff A."/>
            <person name="Ohm R."/>
            <person name="Martin F."/>
            <person name="Silar P."/>
            <person name="Natvig D."/>
            <person name="Lalanne C."/>
            <person name="Gautier V."/>
            <person name="Ament-Velasquez S.L."/>
            <person name="Kruys A."/>
            <person name="Hutchinson M.I."/>
            <person name="Powell A.J."/>
            <person name="Barry K."/>
            <person name="Miller A.N."/>
            <person name="Grigoriev I.V."/>
            <person name="Debuchy R."/>
            <person name="Gladieux P."/>
            <person name="Thoren M.H."/>
            <person name="Johannesson H."/>
        </authorList>
    </citation>
    <scope>NUCLEOTIDE SEQUENCE</scope>
    <source>
        <strain evidence="2">8032-3</strain>
    </source>
</reference>
<sequence length="120" mass="13576">MASTPPAKENAEDIQEEERLEAALEHLKSLHLKLRALRTAIPRAIEPLSAKHSSSEELFASFVKSVTETSKELADFKEAMMSEESRKVFEQANQSRKANPKGIRPWRAVEDPDWTTIKTT</sequence>
<dbReference type="EMBL" id="MU839003">
    <property type="protein sequence ID" value="KAK1769067.1"/>
    <property type="molecule type" value="Genomic_DNA"/>
</dbReference>
<evidence type="ECO:0000256" key="1">
    <source>
        <dbReference type="SAM" id="MobiDB-lite"/>
    </source>
</evidence>
<dbReference type="GeneID" id="85309158"/>
<accession>A0AAJ0C3Y3</accession>
<name>A0AAJ0C3Y3_9PEZI</name>
<proteinExistence type="predicted"/>
<comment type="caution">
    <text evidence="2">The sequence shown here is derived from an EMBL/GenBank/DDBJ whole genome shotgun (WGS) entry which is preliminary data.</text>
</comment>
<dbReference type="AlphaFoldDB" id="A0AAJ0C3Y3"/>
<feature type="region of interest" description="Disordered" evidence="1">
    <location>
        <begin position="87"/>
        <end position="120"/>
    </location>
</feature>
<protein>
    <submittedName>
        <fullName evidence="2">Uncharacterized protein</fullName>
    </submittedName>
</protein>
<evidence type="ECO:0000313" key="3">
    <source>
        <dbReference type="Proteomes" id="UP001244011"/>
    </source>
</evidence>
<gene>
    <name evidence="2" type="ORF">QBC33DRAFT_513311</name>
</gene>
<organism evidence="2 3">
    <name type="scientific">Phialemonium atrogriseum</name>
    <dbReference type="NCBI Taxonomy" id="1093897"/>
    <lineage>
        <taxon>Eukaryota</taxon>
        <taxon>Fungi</taxon>
        <taxon>Dikarya</taxon>
        <taxon>Ascomycota</taxon>
        <taxon>Pezizomycotina</taxon>
        <taxon>Sordariomycetes</taxon>
        <taxon>Sordariomycetidae</taxon>
        <taxon>Cephalothecales</taxon>
        <taxon>Cephalothecaceae</taxon>
        <taxon>Phialemonium</taxon>
    </lineage>
</organism>